<dbReference type="PANTHER" id="PTHR33406">
    <property type="entry name" value="MEMBRANE PROTEIN MJ1562-RELATED"/>
    <property type="match status" value="1"/>
</dbReference>
<dbReference type="SUPFAM" id="SSF82866">
    <property type="entry name" value="Multidrug efflux transporter AcrB transmembrane domain"/>
    <property type="match status" value="2"/>
</dbReference>
<proteinExistence type="inferred from homology"/>
<evidence type="ECO:0000313" key="9">
    <source>
        <dbReference type="EMBL" id="RZS60029.1"/>
    </source>
</evidence>
<keyword evidence="4 7" id="KW-0812">Transmembrane</keyword>
<accession>A0A4Q7M297</accession>
<feature type="transmembrane region" description="Helical" evidence="7">
    <location>
        <begin position="299"/>
        <end position="324"/>
    </location>
</feature>
<dbReference type="OrthoDB" id="7051771at2"/>
<evidence type="ECO:0000256" key="7">
    <source>
        <dbReference type="SAM" id="Phobius"/>
    </source>
</evidence>
<dbReference type="GO" id="GO:0005886">
    <property type="term" value="C:plasma membrane"/>
    <property type="evidence" value="ECO:0007669"/>
    <property type="project" value="UniProtKB-SubCell"/>
</dbReference>
<dbReference type="Pfam" id="PF03176">
    <property type="entry name" value="MMPL"/>
    <property type="match status" value="2"/>
</dbReference>
<reference evidence="9 10" key="1">
    <citation type="submission" date="2019-02" db="EMBL/GenBank/DDBJ databases">
        <title>Sequencing the genomes of 1000 actinobacteria strains.</title>
        <authorList>
            <person name="Klenk H.-P."/>
        </authorList>
    </citation>
    <scope>NUCLEOTIDE SEQUENCE [LARGE SCALE GENOMIC DNA]</scope>
    <source>
        <strain evidence="9 10">DSM 16932</strain>
    </source>
</reference>
<dbReference type="Proteomes" id="UP000293852">
    <property type="component" value="Unassembled WGS sequence"/>
</dbReference>
<organism evidence="9 10">
    <name type="scientific">Xylanimonas ulmi</name>
    <dbReference type="NCBI Taxonomy" id="228973"/>
    <lineage>
        <taxon>Bacteria</taxon>
        <taxon>Bacillati</taxon>
        <taxon>Actinomycetota</taxon>
        <taxon>Actinomycetes</taxon>
        <taxon>Micrococcales</taxon>
        <taxon>Promicromonosporaceae</taxon>
        <taxon>Xylanimonas</taxon>
    </lineage>
</organism>
<dbReference type="PANTHER" id="PTHR33406:SF11">
    <property type="entry name" value="MEMBRANE PROTEIN SCO6666-RELATED"/>
    <property type="match status" value="1"/>
</dbReference>
<comment type="caution">
    <text evidence="9">The sequence shown here is derived from an EMBL/GenBank/DDBJ whole genome shotgun (WGS) entry which is preliminary data.</text>
</comment>
<keyword evidence="3" id="KW-1003">Cell membrane</keyword>
<evidence type="ECO:0000256" key="1">
    <source>
        <dbReference type="ARBA" id="ARBA00004651"/>
    </source>
</evidence>
<evidence type="ECO:0000256" key="3">
    <source>
        <dbReference type="ARBA" id="ARBA00022475"/>
    </source>
</evidence>
<feature type="domain" description="Membrane transport protein MMPL" evidence="8">
    <location>
        <begin position="432"/>
        <end position="695"/>
    </location>
</feature>
<evidence type="ECO:0000313" key="10">
    <source>
        <dbReference type="Proteomes" id="UP000293852"/>
    </source>
</evidence>
<feature type="transmembrane region" description="Helical" evidence="7">
    <location>
        <begin position="663"/>
        <end position="686"/>
    </location>
</feature>
<feature type="transmembrane region" description="Helical" evidence="7">
    <location>
        <begin position="169"/>
        <end position="187"/>
    </location>
</feature>
<protein>
    <submittedName>
        <fullName evidence="9">RND superfamily putative drug exporter</fullName>
    </submittedName>
</protein>
<feature type="transmembrane region" description="Helical" evidence="7">
    <location>
        <begin position="518"/>
        <end position="537"/>
    </location>
</feature>
<feature type="transmembrane region" description="Helical" evidence="7">
    <location>
        <begin position="271"/>
        <end position="293"/>
    </location>
</feature>
<dbReference type="RefSeq" id="WP_130411634.1">
    <property type="nucleotide sequence ID" value="NZ_SGWX01000001.1"/>
</dbReference>
<comment type="similarity">
    <text evidence="2">Belongs to the resistance-nodulation-cell division (RND) (TC 2.A.6) family. MmpL subfamily.</text>
</comment>
<keyword evidence="10" id="KW-1185">Reference proteome</keyword>
<evidence type="ECO:0000259" key="8">
    <source>
        <dbReference type="Pfam" id="PF03176"/>
    </source>
</evidence>
<evidence type="ECO:0000256" key="6">
    <source>
        <dbReference type="ARBA" id="ARBA00023136"/>
    </source>
</evidence>
<comment type="subcellular location">
    <subcellularLocation>
        <location evidence="1">Cell membrane</location>
        <topology evidence="1">Multi-pass membrane protein</topology>
    </subcellularLocation>
</comment>
<keyword evidence="6 7" id="KW-0472">Membrane</keyword>
<feature type="transmembrane region" description="Helical" evidence="7">
    <location>
        <begin position="585"/>
        <end position="609"/>
    </location>
</feature>
<feature type="transmembrane region" description="Helical" evidence="7">
    <location>
        <begin position="630"/>
        <end position="657"/>
    </location>
</feature>
<dbReference type="AlphaFoldDB" id="A0A4Q7M297"/>
<keyword evidence="5 7" id="KW-1133">Transmembrane helix</keyword>
<dbReference type="InterPro" id="IPR004869">
    <property type="entry name" value="MMPL_dom"/>
</dbReference>
<name>A0A4Q7M297_9MICO</name>
<evidence type="ECO:0000256" key="2">
    <source>
        <dbReference type="ARBA" id="ARBA00010157"/>
    </source>
</evidence>
<feature type="transmembrane region" description="Helical" evidence="7">
    <location>
        <begin position="194"/>
        <end position="218"/>
    </location>
</feature>
<evidence type="ECO:0000256" key="5">
    <source>
        <dbReference type="ARBA" id="ARBA00022989"/>
    </source>
</evidence>
<dbReference type="InterPro" id="IPR050545">
    <property type="entry name" value="Mycobact_MmpL"/>
</dbReference>
<dbReference type="EMBL" id="SGWX01000001">
    <property type="protein sequence ID" value="RZS60029.1"/>
    <property type="molecule type" value="Genomic_DNA"/>
</dbReference>
<evidence type="ECO:0000256" key="4">
    <source>
        <dbReference type="ARBA" id="ARBA00022692"/>
    </source>
</evidence>
<feature type="transmembrane region" description="Helical" evidence="7">
    <location>
        <begin position="544"/>
        <end position="565"/>
    </location>
</feature>
<gene>
    <name evidence="9" type="ORF">EV386_0270</name>
</gene>
<feature type="transmembrane region" description="Helical" evidence="7">
    <location>
        <begin position="224"/>
        <end position="244"/>
    </location>
</feature>
<dbReference type="Gene3D" id="1.20.1640.10">
    <property type="entry name" value="Multidrug efflux transporter AcrB transmembrane domain"/>
    <property type="match status" value="2"/>
</dbReference>
<feature type="domain" description="Membrane transport protein MMPL" evidence="8">
    <location>
        <begin position="42"/>
        <end position="363"/>
    </location>
</feature>
<feature type="transmembrane region" description="Helical" evidence="7">
    <location>
        <begin position="362"/>
        <end position="382"/>
    </location>
</feature>
<sequence length="726" mass="74991">MSALARWSVRHRFVVVGIWLLLFAGAGVGVLTAGNAFTDETSAPGTESSTAYALLADAGAGATKASAGTAKIVWHVEDVPIDDPWVVQQVDTLLAEVAEVDGIESVLSPYDDAGAAQLSTETGTAYATLGVADGADTAAVTELVDTFDESAGFDAAAWGSQFHQSFGGAPVELIGVVAALLVLLLVFRSAWAAVLPIATGVAGVALSALVVMLGSHVIDLSSQTTSMGSLIGLGVGIDYALFIVNRHRKALLRGKSVEAAAAEAISTSGRAVIFAGGTVIVALLGLLVLQVGILSGMAVGAAITVALTVASAVTLLPAFLGFMGHRVLSRKQRRALPMDSAVTETAGGVFARWAATVGRRPVAAAVTAGIVMLTLAVPALSIRLGSADASSDPVSSATNRFHVLMADGFGEGFDSPLLLVAQTPDDAARTSFDKLASEITDTPGVASVAAAPTGPDQQIAVLTVTPTTTAQDEGTARLVDTLRSDVIPDAESGTRLQVYVGGTTASNVDFAQLLTSKLPLYLAIIATLGFLLLVLAFRSIVVPLVGALSNLLTMAVSLGAVTAAFQWGWLSGLLGVGGAAPIEPLVPVVVVGIVFGLSMDYQVFLVSRIHEEWSLTRDNHRAIQIGMSETGHVIAAAATIMFLVFASFGTIGFRIIAEMGIGMAVAILADAFIVRLGLMPALMHLIGPRNWWFPRWADRITPQVSIEGEHLSRTVDATQPLATSTR</sequence>